<dbReference type="PANTHER" id="PTHR10366:SF564">
    <property type="entry name" value="STEROL-4-ALPHA-CARBOXYLATE 3-DEHYDROGENASE, DECARBOXYLATING"/>
    <property type="match status" value="1"/>
</dbReference>
<dbReference type="SUPFAM" id="SSF51735">
    <property type="entry name" value="NAD(P)-binding Rossmann-fold domains"/>
    <property type="match status" value="1"/>
</dbReference>
<organism evidence="4 5">
    <name type="scientific">Limulus polyphemus</name>
    <name type="common">Atlantic horseshoe crab</name>
    <dbReference type="NCBI Taxonomy" id="6850"/>
    <lineage>
        <taxon>Eukaryota</taxon>
        <taxon>Metazoa</taxon>
        <taxon>Ecdysozoa</taxon>
        <taxon>Arthropoda</taxon>
        <taxon>Chelicerata</taxon>
        <taxon>Merostomata</taxon>
        <taxon>Xiphosura</taxon>
        <taxon>Limulidae</taxon>
        <taxon>Limulus</taxon>
    </lineage>
</organism>
<evidence type="ECO:0000313" key="4">
    <source>
        <dbReference type="Proteomes" id="UP000694941"/>
    </source>
</evidence>
<gene>
    <name evidence="5" type="primary">LOC106459026</name>
</gene>
<evidence type="ECO:0000313" key="5">
    <source>
        <dbReference type="RefSeq" id="XP_022241107.1"/>
    </source>
</evidence>
<accession>A0ABM1SBV2</accession>
<dbReference type="InterPro" id="IPR036291">
    <property type="entry name" value="NAD(P)-bd_dom_sf"/>
</dbReference>
<proteinExistence type="inferred from homology"/>
<evidence type="ECO:0000256" key="1">
    <source>
        <dbReference type="ARBA" id="ARBA00023002"/>
    </source>
</evidence>
<dbReference type="Gene3D" id="3.40.50.720">
    <property type="entry name" value="NAD(P)-binding Rossmann-like Domain"/>
    <property type="match status" value="1"/>
</dbReference>
<dbReference type="InterPro" id="IPR050425">
    <property type="entry name" value="NAD(P)_dehydrat-like"/>
</dbReference>
<keyword evidence="1" id="KW-0560">Oxidoreductase</keyword>
<dbReference type="GeneID" id="106459026"/>
<sequence length="325" mass="36497">MATNSLPVLVTEGAGFTASHVVKLLLEEGYRVRTTVSDLQQELQLRASCPDGYSGLEVMEAGLFQDQNWDGVVKGCRYVIHDVSTIPIPESLEEDFVQLHVECIRRLLQACADDGHIKRVVLTSSVSAIHDQSSPEPPFTDEEEKTKIYSEADWSHADSPGLQIFAKIITLVERAAWDFVRELPGEKRLELAVINPGLILGPLICGFPSKSLEIVQKLFDRTIQLVPNINICVADVRDVAQAHLKVMTLPSAGTHRHIVCTESVWWTRIANILATEFRPLGYRIPTVEAPYFLLWISSFFNKSNNGIFPRIGKECFFNNKRVRKI</sequence>
<dbReference type="InterPro" id="IPR001509">
    <property type="entry name" value="Epimerase_deHydtase"/>
</dbReference>
<feature type="domain" description="NAD-dependent epimerase/dehydratase" evidence="3">
    <location>
        <begin position="8"/>
        <end position="147"/>
    </location>
</feature>
<feature type="non-terminal residue" evidence="5">
    <location>
        <position position="325"/>
    </location>
</feature>
<evidence type="ECO:0000256" key="2">
    <source>
        <dbReference type="ARBA" id="ARBA00023445"/>
    </source>
</evidence>
<keyword evidence="4" id="KW-1185">Reference proteome</keyword>
<reference evidence="5" key="1">
    <citation type="submission" date="2025-08" db="UniProtKB">
        <authorList>
            <consortium name="RefSeq"/>
        </authorList>
    </citation>
    <scope>IDENTIFICATION</scope>
    <source>
        <tissue evidence="5">Muscle</tissue>
    </source>
</reference>
<dbReference type="Pfam" id="PF01370">
    <property type="entry name" value="Epimerase"/>
    <property type="match status" value="1"/>
</dbReference>
<name>A0ABM1SBV2_LIMPO</name>
<evidence type="ECO:0000259" key="3">
    <source>
        <dbReference type="Pfam" id="PF01370"/>
    </source>
</evidence>
<comment type="similarity">
    <text evidence="2">Belongs to the NAD(P)-dependent epimerase/dehydratase family. Dihydroflavonol-4-reductase subfamily.</text>
</comment>
<protein>
    <submittedName>
        <fullName evidence="5">Tetraketide alpha-pyrone reductase 2-like</fullName>
    </submittedName>
</protein>
<dbReference type="RefSeq" id="XP_022241107.1">
    <property type="nucleotide sequence ID" value="XM_022385399.1"/>
</dbReference>
<dbReference type="PANTHER" id="PTHR10366">
    <property type="entry name" value="NAD DEPENDENT EPIMERASE/DEHYDRATASE"/>
    <property type="match status" value="1"/>
</dbReference>
<dbReference type="Proteomes" id="UP000694941">
    <property type="component" value="Unplaced"/>
</dbReference>